<proteinExistence type="predicted"/>
<dbReference type="GeneID" id="63867902"/>
<keyword evidence="3" id="KW-1185">Reference proteome</keyword>
<dbReference type="EMBL" id="KZ824635">
    <property type="protein sequence ID" value="RAK78943.1"/>
    <property type="molecule type" value="Genomic_DNA"/>
</dbReference>
<evidence type="ECO:0000313" key="2">
    <source>
        <dbReference type="EMBL" id="RAK78943.1"/>
    </source>
</evidence>
<dbReference type="InterPro" id="IPR011009">
    <property type="entry name" value="Kinase-like_dom_sf"/>
</dbReference>
<dbReference type="AlphaFoldDB" id="A0A8G1RU39"/>
<dbReference type="Proteomes" id="UP000249789">
    <property type="component" value="Unassembled WGS sequence"/>
</dbReference>
<dbReference type="InterPro" id="IPR038305">
    <property type="entry name" value="HeLo_sf"/>
</dbReference>
<dbReference type="Gene3D" id="1.20.120.1020">
    <property type="entry name" value="Prion-inhibition and propagation, HeLo domain"/>
    <property type="match status" value="1"/>
</dbReference>
<dbReference type="PANTHER" id="PTHR37542">
    <property type="entry name" value="HELO DOMAIN-CONTAINING PROTEIN-RELATED"/>
    <property type="match status" value="1"/>
</dbReference>
<dbReference type="PANTHER" id="PTHR37542:SF3">
    <property type="entry name" value="PRION-INHIBITION AND PROPAGATION HELO DOMAIN-CONTAINING PROTEIN"/>
    <property type="match status" value="1"/>
</dbReference>
<sequence length="644" mass="71009">MDPNNPTVTVASLSSIVHTTLSAFDCVTEALITGDTTVGLKARFRVELLRLRLWGRTRGFGLLSSPPPLPSSNNIFAIPEVRRLAFDMLGKTLLVLDRHLQIRKKSPPVREQTLSRFENGYSATPYARVLEAKSALNQRLADPAQRAKVVRQIRRAIDDKAPLPGSWVERTTVREFLTDLVTLNTGLERLLPADEADFLARGLAGEILASEPRLVVADENSFGVRNSLAAGMVRLRQLTELEIFDLGGSAKAPTSAGHEKEEDEAQSLAAHPQAMKALSTFEIPVFCLQGFTEPALPDIQTHDSTSSQGKVLDAPPVRSVYLYTPRDPHEQEGYVLVEWQSRLATTGSSHPPTSDQCVAQRRQHLVEILREISVADSEFRVLECRGYTLATGRLPNGNFHPVIGFVYQPPLLATAPITLHGILATAYKSQTPAVPELGERVRLAQRLALSLYQLHCAGRIHGSISSHNTMFFSDTESARYDITEPYICGWPDVHPTQAMGDGCGAPDSCLQETRAIGLGDMAMYAHPDCVTDGEAKRGNQETHDTYGLGVVLTEIALWEPIVALAHPVYREAMQSSQQYAGINHRRWSNMVIEEADRKIGARMGARYRAAAMACLRGVHSTGLCESLEADAERLLFWKVVRELR</sequence>
<feature type="domain" description="Prion-inhibition and propagation HeLo" evidence="1">
    <location>
        <begin position="9"/>
        <end position="208"/>
    </location>
</feature>
<organism evidence="2 3">
    <name type="scientific">Aspergillus fijiensis CBS 313.89</name>
    <dbReference type="NCBI Taxonomy" id="1448319"/>
    <lineage>
        <taxon>Eukaryota</taxon>
        <taxon>Fungi</taxon>
        <taxon>Dikarya</taxon>
        <taxon>Ascomycota</taxon>
        <taxon>Pezizomycotina</taxon>
        <taxon>Eurotiomycetes</taxon>
        <taxon>Eurotiomycetidae</taxon>
        <taxon>Eurotiales</taxon>
        <taxon>Aspergillaceae</taxon>
        <taxon>Aspergillus</taxon>
    </lineage>
</organism>
<dbReference type="VEuPathDB" id="FungiDB:BO72DRAFT_61768"/>
<dbReference type="InterPro" id="IPR029498">
    <property type="entry name" value="HeLo_dom"/>
</dbReference>
<dbReference type="RefSeq" id="XP_040802953.1">
    <property type="nucleotide sequence ID" value="XM_040950567.1"/>
</dbReference>
<dbReference type="OrthoDB" id="1911848at2759"/>
<evidence type="ECO:0000259" key="1">
    <source>
        <dbReference type="Pfam" id="PF14479"/>
    </source>
</evidence>
<reference evidence="2 3" key="1">
    <citation type="submission" date="2018-02" db="EMBL/GenBank/DDBJ databases">
        <title>The genomes of Aspergillus section Nigri reveals drivers in fungal speciation.</title>
        <authorList>
            <consortium name="DOE Joint Genome Institute"/>
            <person name="Vesth T.C."/>
            <person name="Nybo J."/>
            <person name="Theobald S."/>
            <person name="Brandl J."/>
            <person name="Frisvad J.C."/>
            <person name="Nielsen K.F."/>
            <person name="Lyhne E.K."/>
            <person name="Kogle M.E."/>
            <person name="Kuo A."/>
            <person name="Riley R."/>
            <person name="Clum A."/>
            <person name="Nolan M."/>
            <person name="Lipzen A."/>
            <person name="Salamov A."/>
            <person name="Henrissat B."/>
            <person name="Wiebenga A."/>
            <person name="De vries R.P."/>
            <person name="Grigoriev I.V."/>
            <person name="Mortensen U.H."/>
            <person name="Andersen M.R."/>
            <person name="Baker S.E."/>
        </authorList>
    </citation>
    <scope>NUCLEOTIDE SEQUENCE [LARGE SCALE GENOMIC DNA]</scope>
    <source>
        <strain evidence="2 3">CBS 313.89</strain>
    </source>
</reference>
<dbReference type="Pfam" id="PF14479">
    <property type="entry name" value="HeLo"/>
    <property type="match status" value="1"/>
</dbReference>
<protein>
    <recommendedName>
        <fullName evidence="1">Prion-inhibition and propagation HeLo domain-containing protein</fullName>
    </recommendedName>
</protein>
<name>A0A8G1RU39_9EURO</name>
<accession>A0A8G1RU39</accession>
<dbReference type="Gene3D" id="1.10.510.10">
    <property type="entry name" value="Transferase(Phosphotransferase) domain 1"/>
    <property type="match status" value="1"/>
</dbReference>
<evidence type="ECO:0000313" key="3">
    <source>
        <dbReference type="Proteomes" id="UP000249789"/>
    </source>
</evidence>
<gene>
    <name evidence="2" type="ORF">BO72DRAFT_61768</name>
</gene>
<dbReference type="SUPFAM" id="SSF56112">
    <property type="entry name" value="Protein kinase-like (PK-like)"/>
    <property type="match status" value="1"/>
</dbReference>